<sequence length="388" mass="42723">MPTPPRPLDRVPSPLDDPESPLSRAARQPLMLGLFLPLQTGAFSQSTLPRDTRWDFEYNRHLTQLAEAAGFEFVFGLQQWVGKGGFGGEQHYRENFLDPFISTVALSTTTSSILSISTVHVLYGNWHPLHLARFAATADHIAGGRYGLNIVTGYATGEPPMFGMDRIDHDRRYDMADEFTSIMEDLWAGRENLTYDGEFYSLRDAYVSPRPRYGRPILVAASGSPAGYAFAGQHADIVFTSSPAGADFDGAIDALPAHVAVIKAAARAQGRDVKIIIFPLVICRDTDKEALAYRDEIVAHADHASLANYHARHTTGDSQAWPQHVLADRALGGHLQIVGSPERIAESLDRLHAAGFDGVQLGFYDYEPELAYFSEAVLPLLKTRGLRD</sequence>
<evidence type="ECO:0000256" key="5">
    <source>
        <dbReference type="SAM" id="MobiDB-lite"/>
    </source>
</evidence>
<dbReference type="PANTHER" id="PTHR42847">
    <property type="entry name" value="ALKANESULFONATE MONOOXYGENASE"/>
    <property type="match status" value="1"/>
</dbReference>
<dbReference type="InterPro" id="IPR036661">
    <property type="entry name" value="Luciferase-like_sf"/>
</dbReference>
<name>A0ABW4FSV2_9PSEU</name>
<dbReference type="RefSeq" id="WP_343980730.1">
    <property type="nucleotide sequence ID" value="NZ_BAAAJG010000012.1"/>
</dbReference>
<dbReference type="InterPro" id="IPR011251">
    <property type="entry name" value="Luciferase-like_dom"/>
</dbReference>
<evidence type="ECO:0000259" key="6">
    <source>
        <dbReference type="Pfam" id="PF00296"/>
    </source>
</evidence>
<keyword evidence="8" id="KW-1185">Reference proteome</keyword>
<proteinExistence type="predicted"/>
<dbReference type="EMBL" id="JBHUCP010000017">
    <property type="protein sequence ID" value="MFD1532132.1"/>
    <property type="molecule type" value="Genomic_DNA"/>
</dbReference>
<gene>
    <name evidence="7" type="ORF">ACFSCY_22120</name>
</gene>
<keyword evidence="3 7" id="KW-0560">Oxidoreductase</keyword>
<comment type="caution">
    <text evidence="7">The sequence shown here is derived from an EMBL/GenBank/DDBJ whole genome shotgun (WGS) entry which is preliminary data.</text>
</comment>
<evidence type="ECO:0000313" key="8">
    <source>
        <dbReference type="Proteomes" id="UP001597145"/>
    </source>
</evidence>
<keyword evidence="1" id="KW-0285">Flavoprotein</keyword>
<accession>A0ABW4FSV2</accession>
<organism evidence="7 8">
    <name type="scientific">Pseudonocardia aurantiaca</name>
    <dbReference type="NCBI Taxonomy" id="75290"/>
    <lineage>
        <taxon>Bacteria</taxon>
        <taxon>Bacillati</taxon>
        <taxon>Actinomycetota</taxon>
        <taxon>Actinomycetes</taxon>
        <taxon>Pseudonocardiales</taxon>
        <taxon>Pseudonocardiaceae</taxon>
        <taxon>Pseudonocardia</taxon>
    </lineage>
</organism>
<protein>
    <submittedName>
        <fullName evidence="7">LLM class flavin-dependent oxidoreductase</fullName>
        <ecNumber evidence="7">1.-.-.-</ecNumber>
    </submittedName>
</protein>
<dbReference type="EC" id="1.-.-.-" evidence="7"/>
<keyword evidence="4" id="KW-0503">Monooxygenase</keyword>
<evidence type="ECO:0000256" key="4">
    <source>
        <dbReference type="ARBA" id="ARBA00023033"/>
    </source>
</evidence>
<evidence type="ECO:0000313" key="7">
    <source>
        <dbReference type="EMBL" id="MFD1532132.1"/>
    </source>
</evidence>
<dbReference type="Gene3D" id="3.20.20.30">
    <property type="entry name" value="Luciferase-like domain"/>
    <property type="match status" value="1"/>
</dbReference>
<evidence type="ECO:0000256" key="2">
    <source>
        <dbReference type="ARBA" id="ARBA00022643"/>
    </source>
</evidence>
<dbReference type="Pfam" id="PF00296">
    <property type="entry name" value="Bac_luciferase"/>
    <property type="match status" value="1"/>
</dbReference>
<feature type="region of interest" description="Disordered" evidence="5">
    <location>
        <begin position="1"/>
        <end position="22"/>
    </location>
</feature>
<dbReference type="InterPro" id="IPR050172">
    <property type="entry name" value="SsuD_RutA_monooxygenase"/>
</dbReference>
<dbReference type="Proteomes" id="UP001597145">
    <property type="component" value="Unassembled WGS sequence"/>
</dbReference>
<evidence type="ECO:0000256" key="3">
    <source>
        <dbReference type="ARBA" id="ARBA00023002"/>
    </source>
</evidence>
<dbReference type="SUPFAM" id="SSF51679">
    <property type="entry name" value="Bacterial luciferase-like"/>
    <property type="match status" value="1"/>
</dbReference>
<dbReference type="CDD" id="cd01094">
    <property type="entry name" value="Alkanesulfonate_monoxygenase"/>
    <property type="match status" value="1"/>
</dbReference>
<dbReference type="PANTHER" id="PTHR42847:SF4">
    <property type="entry name" value="ALKANESULFONATE MONOOXYGENASE-RELATED"/>
    <property type="match status" value="1"/>
</dbReference>
<dbReference type="GO" id="GO:0016491">
    <property type="term" value="F:oxidoreductase activity"/>
    <property type="evidence" value="ECO:0007669"/>
    <property type="project" value="UniProtKB-KW"/>
</dbReference>
<evidence type="ECO:0000256" key="1">
    <source>
        <dbReference type="ARBA" id="ARBA00022630"/>
    </source>
</evidence>
<reference evidence="8" key="1">
    <citation type="journal article" date="2019" name="Int. J. Syst. Evol. Microbiol.">
        <title>The Global Catalogue of Microorganisms (GCM) 10K type strain sequencing project: providing services to taxonomists for standard genome sequencing and annotation.</title>
        <authorList>
            <consortium name="The Broad Institute Genomics Platform"/>
            <consortium name="The Broad Institute Genome Sequencing Center for Infectious Disease"/>
            <person name="Wu L."/>
            <person name="Ma J."/>
        </authorList>
    </citation>
    <scope>NUCLEOTIDE SEQUENCE [LARGE SCALE GENOMIC DNA]</scope>
    <source>
        <strain evidence="8">JCM 12165</strain>
    </source>
</reference>
<keyword evidence="2" id="KW-0288">FMN</keyword>
<feature type="domain" description="Luciferase-like" evidence="6">
    <location>
        <begin position="39"/>
        <end position="357"/>
    </location>
</feature>